<dbReference type="InterPro" id="IPR035892">
    <property type="entry name" value="C2_domain_sf"/>
</dbReference>
<protein>
    <submittedName>
        <fullName evidence="1">C2 domain</fullName>
    </submittedName>
</protein>
<dbReference type="SUPFAM" id="SSF49562">
    <property type="entry name" value="C2 domain (Calcium/lipid-binding domain, CaLB)"/>
    <property type="match status" value="1"/>
</dbReference>
<proteinExistence type="predicted"/>
<dbReference type="OMA" id="DWESLAY"/>
<organism evidence="1 2">
    <name type="scientific">Plasmopara halstedii</name>
    <name type="common">Downy mildew of sunflower</name>
    <dbReference type="NCBI Taxonomy" id="4781"/>
    <lineage>
        <taxon>Eukaryota</taxon>
        <taxon>Sar</taxon>
        <taxon>Stramenopiles</taxon>
        <taxon>Oomycota</taxon>
        <taxon>Peronosporomycetes</taxon>
        <taxon>Peronosporales</taxon>
        <taxon>Peronosporaceae</taxon>
        <taxon>Plasmopara</taxon>
    </lineage>
</organism>
<accession>A0A0P1AIV2</accession>
<dbReference type="AlphaFoldDB" id="A0A0P1AIV2"/>
<keyword evidence="2" id="KW-1185">Reference proteome</keyword>
<dbReference type="GeneID" id="36406086"/>
<dbReference type="OrthoDB" id="73919at2759"/>
<dbReference type="EMBL" id="CCYD01000523">
    <property type="protein sequence ID" value="CEG40852.1"/>
    <property type="molecule type" value="Genomic_DNA"/>
</dbReference>
<reference evidence="2" key="1">
    <citation type="submission" date="2014-09" db="EMBL/GenBank/DDBJ databases">
        <authorList>
            <person name="Sharma Rahul"/>
            <person name="Thines Marco"/>
        </authorList>
    </citation>
    <scope>NUCLEOTIDE SEQUENCE [LARGE SCALE GENOMIC DNA]</scope>
</reference>
<evidence type="ECO:0000313" key="2">
    <source>
        <dbReference type="Proteomes" id="UP000054928"/>
    </source>
</evidence>
<name>A0A0P1AIV2_PLAHL</name>
<dbReference type="RefSeq" id="XP_024577221.1">
    <property type="nucleotide sequence ID" value="XM_024726555.1"/>
</dbReference>
<evidence type="ECO:0000313" key="1">
    <source>
        <dbReference type="EMBL" id="CEG40852.1"/>
    </source>
</evidence>
<sequence>MPMAWSHPVFDSVNPQWNEKFYFNNVPEDSTFRLIVLETDMIDGDERGEAHFNTTHTNFDPNEMISLPITLGDRKAGIISIKVNRQQVNADSNAVLEEVGPVRYSVHSSYRAGALKKLTSDDEDWESLAYIVQLHNVPLYLPNDNEWNKNYTKVQRVFASDHPEAPILREIVKKQHAVVYKHEKKSTKYGYLTSPDDFFHLVRNGMRHGKPVLFTYVITSQGWFFSETGAGFFKDMLSKHMMHSNIAESVKYAGEFRIEEENDGTSKLVIDNNSGTYAPSSKILPQLKSLMENNFPGIICEALSRENEASAKRRKEILDAWE</sequence>
<dbReference type="STRING" id="4781.A0A0P1AIV2"/>
<dbReference type="Proteomes" id="UP000054928">
    <property type="component" value="Unassembled WGS sequence"/>
</dbReference>